<sequence>MEILILHPKNKEQLSVFKALAKALKVDFETEKSPYDPKFVAKIKQSQQDLKDGKGTVITLDELKELCK</sequence>
<reference evidence="1 2" key="1">
    <citation type="submission" date="2019-12" db="EMBL/GenBank/DDBJ databases">
        <title>Mucilaginibacter sp. HMF7410 genome sequencing and assembly.</title>
        <authorList>
            <person name="Kang H."/>
            <person name="Cha I."/>
            <person name="Kim H."/>
            <person name="Joh K."/>
        </authorList>
    </citation>
    <scope>NUCLEOTIDE SEQUENCE [LARGE SCALE GENOMIC DNA]</scope>
    <source>
        <strain evidence="1 2">HMF7410</strain>
    </source>
</reference>
<accession>A0A7K1SWL5</accession>
<dbReference type="Pfam" id="PF10884">
    <property type="entry name" value="DUF2683"/>
    <property type="match status" value="1"/>
</dbReference>
<keyword evidence="2" id="KW-1185">Reference proteome</keyword>
<dbReference type="AlphaFoldDB" id="A0A7K1SWL5"/>
<dbReference type="Proteomes" id="UP000462014">
    <property type="component" value="Unassembled WGS sequence"/>
</dbReference>
<dbReference type="EMBL" id="WPIK01000007">
    <property type="protein sequence ID" value="MVN21715.1"/>
    <property type="molecule type" value="Genomic_DNA"/>
</dbReference>
<name>A0A7K1SWL5_9SPHI</name>
<evidence type="ECO:0000313" key="1">
    <source>
        <dbReference type="EMBL" id="MVN21715.1"/>
    </source>
</evidence>
<protein>
    <submittedName>
        <fullName evidence="1">Uncharacterized protein</fullName>
    </submittedName>
</protein>
<organism evidence="1 2">
    <name type="scientific">Mucilaginibacter arboris</name>
    <dbReference type="NCBI Taxonomy" id="2682090"/>
    <lineage>
        <taxon>Bacteria</taxon>
        <taxon>Pseudomonadati</taxon>
        <taxon>Bacteroidota</taxon>
        <taxon>Sphingobacteriia</taxon>
        <taxon>Sphingobacteriales</taxon>
        <taxon>Sphingobacteriaceae</taxon>
        <taxon>Mucilaginibacter</taxon>
    </lineage>
</organism>
<evidence type="ECO:0000313" key="2">
    <source>
        <dbReference type="Proteomes" id="UP000462014"/>
    </source>
</evidence>
<comment type="caution">
    <text evidence="1">The sequence shown here is derived from an EMBL/GenBank/DDBJ whole genome shotgun (WGS) entry which is preliminary data.</text>
</comment>
<dbReference type="InterPro" id="IPR020271">
    <property type="entry name" value="Uncharacterised_MJ1172"/>
</dbReference>
<proteinExistence type="predicted"/>
<dbReference type="RefSeq" id="WP_157566285.1">
    <property type="nucleotide sequence ID" value="NZ_WPIK01000007.1"/>
</dbReference>
<gene>
    <name evidence="1" type="ORF">GO621_09220</name>
</gene>